<keyword evidence="1" id="KW-0812">Transmembrane</keyword>
<name>A0A1H6BRX6_9SPHI</name>
<feature type="transmembrane region" description="Helical" evidence="1">
    <location>
        <begin position="7"/>
        <end position="25"/>
    </location>
</feature>
<dbReference type="Proteomes" id="UP000236731">
    <property type="component" value="Unassembled WGS sequence"/>
</dbReference>
<proteinExistence type="predicted"/>
<accession>A0A1H6BRX6</accession>
<gene>
    <name evidence="2" type="ORF">SAMN05421877_11190</name>
</gene>
<dbReference type="AlphaFoldDB" id="A0A1H6BRX6"/>
<keyword evidence="3" id="KW-1185">Reference proteome</keyword>
<dbReference type="RefSeq" id="WP_103907367.1">
    <property type="nucleotide sequence ID" value="NZ_CP049246.1"/>
</dbReference>
<keyword evidence="1" id="KW-1133">Transmembrane helix</keyword>
<evidence type="ECO:0000313" key="2">
    <source>
        <dbReference type="EMBL" id="SEG63382.1"/>
    </source>
</evidence>
<reference evidence="3" key="1">
    <citation type="submission" date="2016-10" db="EMBL/GenBank/DDBJ databases">
        <authorList>
            <person name="Varghese N."/>
            <person name="Submissions S."/>
        </authorList>
    </citation>
    <scope>NUCLEOTIDE SEQUENCE [LARGE SCALE GENOMIC DNA]</scope>
    <source>
        <strain evidence="3">DSM 22361</strain>
    </source>
</reference>
<evidence type="ECO:0000256" key="1">
    <source>
        <dbReference type="SAM" id="Phobius"/>
    </source>
</evidence>
<organism evidence="2 3">
    <name type="scientific">Sphingobacterium lactis</name>
    <dbReference type="NCBI Taxonomy" id="797291"/>
    <lineage>
        <taxon>Bacteria</taxon>
        <taxon>Pseudomonadati</taxon>
        <taxon>Bacteroidota</taxon>
        <taxon>Sphingobacteriia</taxon>
        <taxon>Sphingobacteriales</taxon>
        <taxon>Sphingobacteriaceae</taxon>
        <taxon>Sphingobacterium</taxon>
    </lineage>
</organism>
<evidence type="ECO:0000313" key="3">
    <source>
        <dbReference type="Proteomes" id="UP000236731"/>
    </source>
</evidence>
<keyword evidence="1" id="KW-0472">Membrane</keyword>
<protein>
    <submittedName>
        <fullName evidence="2">Uncharacterized protein</fullName>
    </submittedName>
</protein>
<feature type="transmembrane region" description="Helical" evidence="1">
    <location>
        <begin position="37"/>
        <end position="55"/>
    </location>
</feature>
<sequence>MKILLNAIVFSICVFFFDGIVSFLSSWSETGEFELVTLRRINLSIISGMIFILIYRHKESKKAEKGKRNAGYEL</sequence>
<dbReference type="EMBL" id="FNUT01000011">
    <property type="protein sequence ID" value="SEG63382.1"/>
    <property type="molecule type" value="Genomic_DNA"/>
</dbReference>